<dbReference type="OrthoDB" id="1577640at2759"/>
<sequence>MDPIGAVAFGITVCQSLIHYYGSWKDAPEDVARTCASVEELLKTLRLLEIAIKYKNLNSEIVIQIQGSIESADKTLRNLEKKLEKLRVVVLPNGWRDKAKAQLWRALYPFKESTLAKLRELCSEARDNLSLALNLLQIDASAAALQKLDILGQQAADVSANIDFLKQQSTTISASVHDIAGSTRETARLIDNLALYEKCKELRAWLSGQFDPTQKQDETWGERHPHTGQWFLQSQDFRAWLEEQPQQTPRVLNLIGKSGAGKTSLISSAIKTAQLTARDNSQVAVAYYYCSYDEAASQDPIHMVGSFISQVSAVYPNMLEGLDVAFARKEKPSLKDLEERLAYQTARSSPRTLLFVDAVNECKKMEPMIEALLRLAQSTNIRVLFTNTEESPNVMELTELEPPKATALRMSVSADIDLFIEARIREKKNLQRLPPEMREEIKAVLNQKADGMFRWVQCQLEHLGNQPTARLIRQALRELPSDLNATYASIIARIPKNNQRNAREAMLWLSLAFRPLRLSEMCEILAFSEGDPTVHQEDRLLDAHDLFRWCQGLITFHTGTSKIKLSHSSVRTYLLSDQVKDSSASFFSIHETVAERLLLRKCLTYMMFTDFSNGYLPNRHEWEAFRRRWPLLRYASDHWADHAYALDAELEPSDHDLISEFYSTSCNDRGGNFGFWVQCLYPEGDIRVAQDTQPLYYAASFGLRAVVGLLISTNKDMNINASGGRHASTALEVACFRGHYGVAKDLLDAGASPYCKDDYGHSALFYALFHGDADIAELLRQSLRSRADPMGEAASDHIKEATAAARKFLSVANYG</sequence>
<keyword evidence="1" id="KW-0677">Repeat</keyword>
<feature type="domain" description="Nephrocystin 3-like N-terminal" evidence="5">
    <location>
        <begin position="227"/>
        <end position="386"/>
    </location>
</feature>
<organism evidence="6 7">
    <name type="scientific">Alectoria fallacina</name>
    <dbReference type="NCBI Taxonomy" id="1903189"/>
    <lineage>
        <taxon>Eukaryota</taxon>
        <taxon>Fungi</taxon>
        <taxon>Dikarya</taxon>
        <taxon>Ascomycota</taxon>
        <taxon>Pezizomycotina</taxon>
        <taxon>Lecanoromycetes</taxon>
        <taxon>OSLEUM clade</taxon>
        <taxon>Lecanoromycetidae</taxon>
        <taxon>Lecanorales</taxon>
        <taxon>Lecanorineae</taxon>
        <taxon>Parmeliaceae</taxon>
        <taxon>Alectoria</taxon>
    </lineage>
</organism>
<evidence type="ECO:0000259" key="5">
    <source>
        <dbReference type="Pfam" id="PF24883"/>
    </source>
</evidence>
<name>A0A8H3IVR2_9LECA</name>
<evidence type="ECO:0000313" key="7">
    <source>
        <dbReference type="Proteomes" id="UP000664203"/>
    </source>
</evidence>
<dbReference type="Pfam" id="PF22939">
    <property type="entry name" value="WHD_GPIID"/>
    <property type="match status" value="1"/>
</dbReference>
<dbReference type="Gene3D" id="3.40.50.300">
    <property type="entry name" value="P-loop containing nucleotide triphosphate hydrolases"/>
    <property type="match status" value="1"/>
</dbReference>
<dbReference type="SMART" id="SM00248">
    <property type="entry name" value="ANK"/>
    <property type="match status" value="3"/>
</dbReference>
<keyword evidence="3" id="KW-0175">Coiled coil</keyword>
<dbReference type="EMBL" id="CAJPDR010000255">
    <property type="protein sequence ID" value="CAF9928734.1"/>
    <property type="molecule type" value="Genomic_DNA"/>
</dbReference>
<reference evidence="6" key="1">
    <citation type="submission" date="2021-03" db="EMBL/GenBank/DDBJ databases">
        <authorList>
            <person name="Tagirdzhanova G."/>
        </authorList>
    </citation>
    <scope>NUCLEOTIDE SEQUENCE</scope>
</reference>
<proteinExistence type="predicted"/>
<feature type="repeat" description="ANK" evidence="2">
    <location>
        <begin position="726"/>
        <end position="758"/>
    </location>
</feature>
<comment type="caution">
    <text evidence="6">The sequence shown here is derived from an EMBL/GenBank/DDBJ whole genome shotgun (WGS) entry which is preliminary data.</text>
</comment>
<evidence type="ECO:0000259" key="4">
    <source>
        <dbReference type="Pfam" id="PF22939"/>
    </source>
</evidence>
<dbReference type="Pfam" id="PF24883">
    <property type="entry name" value="NPHP3_N"/>
    <property type="match status" value="1"/>
</dbReference>
<dbReference type="InterPro" id="IPR002110">
    <property type="entry name" value="Ankyrin_rpt"/>
</dbReference>
<keyword evidence="7" id="KW-1185">Reference proteome</keyword>
<dbReference type="InterPro" id="IPR054471">
    <property type="entry name" value="GPIID_WHD"/>
</dbReference>
<dbReference type="PROSITE" id="PS50088">
    <property type="entry name" value="ANK_REPEAT"/>
    <property type="match status" value="1"/>
</dbReference>
<feature type="domain" description="GPI inositol-deacylase winged helix" evidence="4">
    <location>
        <begin position="498"/>
        <end position="580"/>
    </location>
</feature>
<accession>A0A8H3IVR2</accession>
<dbReference type="Gene3D" id="1.25.40.20">
    <property type="entry name" value="Ankyrin repeat-containing domain"/>
    <property type="match status" value="1"/>
</dbReference>
<dbReference type="AlphaFoldDB" id="A0A8H3IVR2"/>
<dbReference type="PANTHER" id="PTHR10039:SF16">
    <property type="entry name" value="GPI INOSITOL-DEACYLASE"/>
    <property type="match status" value="1"/>
</dbReference>
<evidence type="ECO:0000256" key="2">
    <source>
        <dbReference type="PROSITE-ProRule" id="PRU00023"/>
    </source>
</evidence>
<dbReference type="Pfam" id="PF12796">
    <property type="entry name" value="Ank_2"/>
    <property type="match status" value="1"/>
</dbReference>
<dbReference type="SUPFAM" id="SSF52540">
    <property type="entry name" value="P-loop containing nucleoside triphosphate hydrolases"/>
    <property type="match status" value="1"/>
</dbReference>
<gene>
    <name evidence="6" type="ORF">ALECFALPRED_004128</name>
</gene>
<dbReference type="Proteomes" id="UP000664203">
    <property type="component" value="Unassembled WGS sequence"/>
</dbReference>
<dbReference type="InterPro" id="IPR027417">
    <property type="entry name" value="P-loop_NTPase"/>
</dbReference>
<dbReference type="SUPFAM" id="SSF48403">
    <property type="entry name" value="Ankyrin repeat"/>
    <property type="match status" value="1"/>
</dbReference>
<dbReference type="PANTHER" id="PTHR10039">
    <property type="entry name" value="AMELOGENIN"/>
    <property type="match status" value="1"/>
</dbReference>
<protein>
    <submittedName>
        <fullName evidence="6">Uncharacterized protein</fullName>
    </submittedName>
</protein>
<feature type="coiled-coil region" evidence="3">
    <location>
        <begin position="62"/>
        <end position="89"/>
    </location>
</feature>
<evidence type="ECO:0000256" key="3">
    <source>
        <dbReference type="SAM" id="Coils"/>
    </source>
</evidence>
<dbReference type="InterPro" id="IPR036770">
    <property type="entry name" value="Ankyrin_rpt-contain_sf"/>
</dbReference>
<evidence type="ECO:0000256" key="1">
    <source>
        <dbReference type="ARBA" id="ARBA00022737"/>
    </source>
</evidence>
<keyword evidence="2" id="KW-0040">ANK repeat</keyword>
<evidence type="ECO:0000313" key="6">
    <source>
        <dbReference type="EMBL" id="CAF9928734.1"/>
    </source>
</evidence>
<dbReference type="InterPro" id="IPR056884">
    <property type="entry name" value="NPHP3-like_N"/>
</dbReference>